<reference evidence="13 14" key="1">
    <citation type="submission" date="2024-08" db="EMBL/GenBank/DDBJ databases">
        <authorList>
            <person name="Cucini C."/>
            <person name="Frati F."/>
        </authorList>
    </citation>
    <scope>NUCLEOTIDE SEQUENCE [LARGE SCALE GENOMIC DNA]</scope>
</reference>
<protein>
    <recommendedName>
        <fullName evidence="8">5'-deoxynucleotidase HDDC2</fullName>
        <ecNumber evidence="7">3.1.3.89</ecNumber>
    </recommendedName>
    <alternativeName>
        <fullName evidence="11">HD domain-containing protein 2</fullName>
    </alternativeName>
</protein>
<dbReference type="SMART" id="SM00471">
    <property type="entry name" value="HDc"/>
    <property type="match status" value="1"/>
</dbReference>
<keyword evidence="9" id="KW-0479">Metal-binding</keyword>
<comment type="cofactor">
    <cofactor evidence="2">
        <name>Mn(2+)</name>
        <dbReference type="ChEBI" id="CHEBI:29035"/>
    </cofactor>
</comment>
<sequence length="189" mass="21541">MAPKLQFLNYVSKLKHLDRTGWVRKGVTKPETVAGHMYRMAIMSAFLVDDPSIDMTKCIKMSIVHDIGESIIGDITPNDGIDEAYKNKIETEAIEKLTGLVASKSADEIRQLFQEYEEGKTKEAKLVKDLDRFDMVLQAYEYERAEGKPGFLQEFFDSTKEKLAGSHPKVKELLLDLYKARENNVAFMI</sequence>
<dbReference type="Gene3D" id="1.10.3210.10">
    <property type="entry name" value="Hypothetical protein af1432"/>
    <property type="match status" value="1"/>
</dbReference>
<accession>A0ABP1PVG4</accession>
<evidence type="ECO:0000313" key="13">
    <source>
        <dbReference type="EMBL" id="CAL8074451.1"/>
    </source>
</evidence>
<proteinExistence type="inferred from homology"/>
<dbReference type="InterPro" id="IPR039356">
    <property type="entry name" value="YfbR/HDDC2"/>
</dbReference>
<evidence type="ECO:0000256" key="3">
    <source>
        <dbReference type="ARBA" id="ARBA00001941"/>
    </source>
</evidence>
<gene>
    <name evidence="13" type="ORF">ODALV1_LOCUS2891</name>
</gene>
<evidence type="ECO:0000256" key="9">
    <source>
        <dbReference type="ARBA" id="ARBA00022723"/>
    </source>
</evidence>
<keyword evidence="10" id="KW-0378">Hydrolase</keyword>
<evidence type="ECO:0000256" key="8">
    <source>
        <dbReference type="ARBA" id="ARBA00015933"/>
    </source>
</evidence>
<dbReference type="SUPFAM" id="SSF109604">
    <property type="entry name" value="HD-domain/PDEase-like"/>
    <property type="match status" value="1"/>
</dbReference>
<comment type="catalytic activity">
    <reaction evidence="1">
        <text>a 2'-deoxyribonucleoside 5'-phosphate + H2O = a 2'-deoxyribonucleoside + phosphate</text>
        <dbReference type="Rhea" id="RHEA:36167"/>
        <dbReference type="ChEBI" id="CHEBI:15377"/>
        <dbReference type="ChEBI" id="CHEBI:18274"/>
        <dbReference type="ChEBI" id="CHEBI:43474"/>
        <dbReference type="ChEBI" id="CHEBI:65317"/>
        <dbReference type="EC" id="3.1.3.89"/>
    </reaction>
</comment>
<evidence type="ECO:0000256" key="4">
    <source>
        <dbReference type="ARBA" id="ARBA00004074"/>
    </source>
</evidence>
<dbReference type="EMBL" id="CAXLJM020000007">
    <property type="protein sequence ID" value="CAL8074451.1"/>
    <property type="molecule type" value="Genomic_DNA"/>
</dbReference>
<evidence type="ECO:0000256" key="6">
    <source>
        <dbReference type="ARBA" id="ARBA00011738"/>
    </source>
</evidence>
<dbReference type="PANTHER" id="PTHR11845:SF13">
    <property type="entry name" value="5'-DEOXYNUCLEOTIDASE HDDC2"/>
    <property type="match status" value="1"/>
</dbReference>
<evidence type="ECO:0000256" key="10">
    <source>
        <dbReference type="ARBA" id="ARBA00022801"/>
    </source>
</evidence>
<evidence type="ECO:0000256" key="7">
    <source>
        <dbReference type="ARBA" id="ARBA00012964"/>
    </source>
</evidence>
<evidence type="ECO:0000256" key="11">
    <source>
        <dbReference type="ARBA" id="ARBA00032735"/>
    </source>
</evidence>
<evidence type="ECO:0000256" key="1">
    <source>
        <dbReference type="ARBA" id="ARBA00001638"/>
    </source>
</evidence>
<keyword evidence="14" id="KW-1185">Reference proteome</keyword>
<comment type="caution">
    <text evidence="13">The sequence shown here is derived from an EMBL/GenBank/DDBJ whole genome shotgun (WGS) entry which is preliminary data.</text>
</comment>
<organism evidence="13 14">
    <name type="scientific">Orchesella dallaii</name>
    <dbReference type="NCBI Taxonomy" id="48710"/>
    <lineage>
        <taxon>Eukaryota</taxon>
        <taxon>Metazoa</taxon>
        <taxon>Ecdysozoa</taxon>
        <taxon>Arthropoda</taxon>
        <taxon>Hexapoda</taxon>
        <taxon>Collembola</taxon>
        <taxon>Entomobryomorpha</taxon>
        <taxon>Entomobryoidea</taxon>
        <taxon>Orchesellidae</taxon>
        <taxon>Orchesellinae</taxon>
        <taxon>Orchesella</taxon>
    </lineage>
</organism>
<comment type="subunit">
    <text evidence="6">Homodimer.</text>
</comment>
<dbReference type="PROSITE" id="PS51831">
    <property type="entry name" value="HD"/>
    <property type="match status" value="1"/>
</dbReference>
<name>A0ABP1PVG4_9HEXA</name>
<comment type="cofactor">
    <cofactor evidence="3">
        <name>Co(2+)</name>
        <dbReference type="ChEBI" id="CHEBI:48828"/>
    </cofactor>
</comment>
<dbReference type="Proteomes" id="UP001642540">
    <property type="component" value="Unassembled WGS sequence"/>
</dbReference>
<comment type="similarity">
    <text evidence="5">Belongs to the HDDC2 family.</text>
</comment>
<evidence type="ECO:0000259" key="12">
    <source>
        <dbReference type="PROSITE" id="PS51831"/>
    </source>
</evidence>
<dbReference type="InterPro" id="IPR006674">
    <property type="entry name" value="HD_domain"/>
</dbReference>
<dbReference type="InterPro" id="IPR003607">
    <property type="entry name" value="HD/PDEase_dom"/>
</dbReference>
<dbReference type="EC" id="3.1.3.89" evidence="7"/>
<evidence type="ECO:0000256" key="5">
    <source>
        <dbReference type="ARBA" id="ARBA00009999"/>
    </source>
</evidence>
<comment type="function">
    <text evidence="4">Catalyzes the dephosphorylation of the nucleoside 5'-monophosphates deoxyadenosine monophosphate (dAMP), deoxycytidine monophosphate (dCMP), deoxyguanosine monophosphate (dGMP) and deoxythymidine monophosphate (dTMP).</text>
</comment>
<dbReference type="PANTHER" id="PTHR11845">
    <property type="entry name" value="5'-DEOXYNUCLEOTIDASE HDDC2"/>
    <property type="match status" value="1"/>
</dbReference>
<evidence type="ECO:0000313" key="14">
    <source>
        <dbReference type="Proteomes" id="UP001642540"/>
    </source>
</evidence>
<dbReference type="Pfam" id="PF13023">
    <property type="entry name" value="HD_3"/>
    <property type="match status" value="1"/>
</dbReference>
<evidence type="ECO:0000256" key="2">
    <source>
        <dbReference type="ARBA" id="ARBA00001936"/>
    </source>
</evidence>
<feature type="domain" description="HD" evidence="12">
    <location>
        <begin position="33"/>
        <end position="136"/>
    </location>
</feature>